<keyword evidence="3" id="KW-1185">Reference proteome</keyword>
<feature type="compositionally biased region" description="Low complexity" evidence="1">
    <location>
        <begin position="192"/>
        <end position="207"/>
    </location>
</feature>
<feature type="region of interest" description="Disordered" evidence="1">
    <location>
        <begin position="930"/>
        <end position="968"/>
    </location>
</feature>
<dbReference type="Proteomes" id="UP001063166">
    <property type="component" value="Unassembled WGS sequence"/>
</dbReference>
<feature type="compositionally biased region" description="Polar residues" evidence="1">
    <location>
        <begin position="528"/>
        <end position="537"/>
    </location>
</feature>
<feature type="region of interest" description="Disordered" evidence="1">
    <location>
        <begin position="1027"/>
        <end position="1074"/>
    </location>
</feature>
<feature type="compositionally biased region" description="Acidic residues" evidence="1">
    <location>
        <begin position="1055"/>
        <end position="1074"/>
    </location>
</feature>
<name>A0A9P3PEI8_LYOSH</name>
<comment type="caution">
    <text evidence="2">The sequence shown here is derived from an EMBL/GenBank/DDBJ whole genome shotgun (WGS) entry which is preliminary data.</text>
</comment>
<organism evidence="2 3">
    <name type="scientific">Lyophyllum shimeji</name>
    <name type="common">Hon-shimeji</name>
    <name type="synonym">Tricholoma shimeji</name>
    <dbReference type="NCBI Taxonomy" id="47721"/>
    <lineage>
        <taxon>Eukaryota</taxon>
        <taxon>Fungi</taxon>
        <taxon>Dikarya</taxon>
        <taxon>Basidiomycota</taxon>
        <taxon>Agaricomycotina</taxon>
        <taxon>Agaricomycetes</taxon>
        <taxon>Agaricomycetidae</taxon>
        <taxon>Agaricales</taxon>
        <taxon>Tricholomatineae</taxon>
        <taxon>Lyophyllaceae</taxon>
        <taxon>Lyophyllum</taxon>
    </lineage>
</organism>
<evidence type="ECO:0000256" key="1">
    <source>
        <dbReference type="SAM" id="MobiDB-lite"/>
    </source>
</evidence>
<feature type="compositionally biased region" description="Basic and acidic residues" evidence="1">
    <location>
        <begin position="698"/>
        <end position="713"/>
    </location>
</feature>
<evidence type="ECO:0000313" key="2">
    <source>
        <dbReference type="EMBL" id="GLB34477.1"/>
    </source>
</evidence>
<reference evidence="2" key="1">
    <citation type="submission" date="2022-07" db="EMBL/GenBank/DDBJ databases">
        <title>The genome of Lyophyllum shimeji provides insight into the initial evolution of ectomycorrhizal fungal genome.</title>
        <authorList>
            <person name="Kobayashi Y."/>
            <person name="Shibata T."/>
            <person name="Hirakawa H."/>
            <person name="Shigenobu S."/>
            <person name="Nishiyama T."/>
            <person name="Yamada A."/>
            <person name="Hasebe M."/>
            <person name="Kawaguchi M."/>
        </authorList>
    </citation>
    <scope>NUCLEOTIDE SEQUENCE</scope>
    <source>
        <strain evidence="2">AT787</strain>
    </source>
</reference>
<feature type="region of interest" description="Disordered" evidence="1">
    <location>
        <begin position="192"/>
        <end position="213"/>
    </location>
</feature>
<evidence type="ECO:0000313" key="3">
    <source>
        <dbReference type="Proteomes" id="UP001063166"/>
    </source>
</evidence>
<dbReference type="OrthoDB" id="2592022at2759"/>
<feature type="compositionally biased region" description="Polar residues" evidence="1">
    <location>
        <begin position="593"/>
        <end position="604"/>
    </location>
</feature>
<sequence>MATLGNLEINESHPLASELSSLRAAVNRFQDEAYNSSLKLQRHSLDAANAHDRAIHLERERDLLASELAILRAHPHPDASPQAHPAVLQVQQLTLSLRRLSDKLSLTEEALLERTTQLAHLTGEATKAKIAAEGAYELAARTRGREEAGKSRELELERKVRAAEEAMKMSDLVVKEYADLVRSLEAKAAARSTAEARSEPSSSSADEPNGSATLVGSLAEGKLGLQRLLSEFAAESEKLQTDLLRVQGELAASEAKRESEKKYAEQCRIELAQAQFELQQLKIDDNAAAKMVSRYMKFSQKSTDALQDALTALKTRHTATVDTLSAQLSHLSADLHFAHSQIQKLRQALDELGGEMMKETYGRRREVALRIRMVTREEKLREDLERWVLRAEEATWRGADVDVSQALDRMVRDARAVLGDTLGGTSSESDGSVARAMSAMYAVEMLREELERETGRRMELERVLAHQILEEALEAKPISNGDAVNHTPRLVSDDRSSSISLPVMPPAVLSDGPASSSPIVIDEVVSAPQKQEPSSRLKSLLPHEGPVSKPPPVSITITLEGVYRPPFDPSTGVSPEATSSSAASECVLETEQRPPSSSMDQSTAPVGMVSDGPPEQAVNVSTDTSLQRPLSGNKNINGSPAPVDDVPSSITEDLGSDLAPAVEPRLPGEGMSEASLQQEQDAGRQEEPGRPLACQSGGEHETSTSIPDRRDTHSPIPSPPPGSVFTHDSSTAPHTTPVVTHLDTPKPTPHPLLAELAKAEHRYDALQRALRDCHLALESLSESIPLTSDPRPGSGNVAPDVLRTALQRLKDYTEDARVELEIRVADEALAARGFETLLSVPGALALSSPSADQDEDTPSRSDIERQVEEFVSGTDPGVEKALRNLSRKLDDIQHDIAVLKRAVHDEVAAPSPPATAPATNGGWASWIRSPPVSASPASPASGLGSAGGPAPTFGNVMTTPRLRHSPSLNLYGSLGRRVPSEAAQDPLASLGLRVPMPSYVHHAHPAHQPLPQPRSRTLSTMYMLGLGARRPSGPLAPSASPMTAGPPPSLRVDDEATESEETDVDDDEDDTDVE</sequence>
<dbReference type="AlphaFoldDB" id="A0A9P3PEI8"/>
<feature type="region of interest" description="Disordered" evidence="1">
    <location>
        <begin position="566"/>
        <end position="750"/>
    </location>
</feature>
<feature type="region of interest" description="Disordered" evidence="1">
    <location>
        <begin position="479"/>
        <end position="498"/>
    </location>
</feature>
<proteinExistence type="predicted"/>
<gene>
    <name evidence="2" type="ORF">LshimejAT787_0200420</name>
</gene>
<feature type="compositionally biased region" description="Polar residues" evidence="1">
    <location>
        <begin position="618"/>
        <end position="638"/>
    </location>
</feature>
<protein>
    <submittedName>
        <fullName evidence="2">Uncharacterized protein</fullName>
    </submittedName>
</protein>
<feature type="compositionally biased region" description="Polar residues" evidence="1">
    <location>
        <begin position="726"/>
        <end position="738"/>
    </location>
</feature>
<accession>A0A9P3PEI8</accession>
<feature type="compositionally biased region" description="Low complexity" evidence="1">
    <location>
        <begin position="930"/>
        <end position="951"/>
    </location>
</feature>
<dbReference type="EMBL" id="BRPK01000002">
    <property type="protein sequence ID" value="GLB34477.1"/>
    <property type="molecule type" value="Genomic_DNA"/>
</dbReference>
<feature type="region of interest" description="Disordered" evidence="1">
    <location>
        <begin position="526"/>
        <end position="552"/>
    </location>
</feature>